<dbReference type="PANTHER" id="PTHR34386">
    <property type="entry name" value="GLUTAREDOXIN"/>
    <property type="match status" value="1"/>
</dbReference>
<evidence type="ECO:0000259" key="1">
    <source>
        <dbReference type="Pfam" id="PF00462"/>
    </source>
</evidence>
<dbReference type="Proteomes" id="UP000033831">
    <property type="component" value="Unassembled WGS sequence"/>
</dbReference>
<name>A0A0G1FR23_9BACT</name>
<gene>
    <name evidence="2" type="ORF">UW07_C0005G0002</name>
</gene>
<dbReference type="EMBL" id="LCGX01000005">
    <property type="protein sequence ID" value="KKT24941.1"/>
    <property type="molecule type" value="Genomic_DNA"/>
</dbReference>
<reference evidence="2 3" key="1">
    <citation type="journal article" date="2015" name="Nature">
        <title>rRNA introns, odd ribosomes, and small enigmatic genomes across a large radiation of phyla.</title>
        <authorList>
            <person name="Brown C.T."/>
            <person name="Hug L.A."/>
            <person name="Thomas B.C."/>
            <person name="Sharon I."/>
            <person name="Castelle C.J."/>
            <person name="Singh A."/>
            <person name="Wilkins M.J."/>
            <person name="Williams K.H."/>
            <person name="Banfield J.F."/>
        </authorList>
    </citation>
    <scope>NUCLEOTIDE SEQUENCE [LARGE SCALE GENOMIC DNA]</scope>
</reference>
<dbReference type="AlphaFoldDB" id="A0A0G1FR23"/>
<protein>
    <submittedName>
        <fullName evidence="2">Glutaredoxin-like protein, YruB-family</fullName>
    </submittedName>
</protein>
<accession>A0A0G1FR23</accession>
<evidence type="ECO:0000313" key="2">
    <source>
        <dbReference type="EMBL" id="KKT24941.1"/>
    </source>
</evidence>
<organism evidence="2 3">
    <name type="scientific">Candidatus Nomurabacteria bacterium GW2011_GWF2_43_8</name>
    <dbReference type="NCBI Taxonomy" id="1618779"/>
    <lineage>
        <taxon>Bacteria</taxon>
        <taxon>Candidatus Nomuraibacteriota</taxon>
    </lineage>
</organism>
<dbReference type="Pfam" id="PF00462">
    <property type="entry name" value="Glutaredoxin"/>
    <property type="match status" value="1"/>
</dbReference>
<dbReference type="PANTHER" id="PTHR34386:SF1">
    <property type="entry name" value="GLUTAREDOXIN-LIKE PROTEIN NRDH"/>
    <property type="match status" value="1"/>
</dbReference>
<dbReference type="CDD" id="cd02976">
    <property type="entry name" value="NrdH"/>
    <property type="match status" value="1"/>
</dbReference>
<sequence length="78" mass="8837">MNKKVIIYSTPTCVYCRMAKDFLTDKNIPFTEYDLSKDIAKREEVIKKTGQMAVPVIEVDGETMIGFDEGQLSKMLGI</sequence>
<dbReference type="PROSITE" id="PS00195">
    <property type="entry name" value="GLUTAREDOXIN_1"/>
    <property type="match status" value="1"/>
</dbReference>
<feature type="domain" description="Glutaredoxin" evidence="1">
    <location>
        <begin position="5"/>
        <end position="62"/>
    </location>
</feature>
<dbReference type="InterPro" id="IPR036249">
    <property type="entry name" value="Thioredoxin-like_sf"/>
</dbReference>
<dbReference type="GO" id="GO:0045454">
    <property type="term" value="P:cell redox homeostasis"/>
    <property type="evidence" value="ECO:0007669"/>
    <property type="project" value="TreeGrafter"/>
</dbReference>
<evidence type="ECO:0000313" key="3">
    <source>
        <dbReference type="Proteomes" id="UP000033831"/>
    </source>
</evidence>
<comment type="caution">
    <text evidence="2">The sequence shown here is derived from an EMBL/GenBank/DDBJ whole genome shotgun (WGS) entry which is preliminary data.</text>
</comment>
<proteinExistence type="predicted"/>
<dbReference type="GO" id="GO:0009055">
    <property type="term" value="F:electron transfer activity"/>
    <property type="evidence" value="ECO:0007669"/>
    <property type="project" value="TreeGrafter"/>
</dbReference>
<dbReference type="SUPFAM" id="SSF52833">
    <property type="entry name" value="Thioredoxin-like"/>
    <property type="match status" value="1"/>
</dbReference>
<dbReference type="PROSITE" id="PS51354">
    <property type="entry name" value="GLUTAREDOXIN_2"/>
    <property type="match status" value="1"/>
</dbReference>
<dbReference type="InterPro" id="IPR002109">
    <property type="entry name" value="Glutaredoxin"/>
</dbReference>
<dbReference type="InterPro" id="IPR051548">
    <property type="entry name" value="Grx-like_ET"/>
</dbReference>
<dbReference type="InterPro" id="IPR011767">
    <property type="entry name" value="GLR_AS"/>
</dbReference>
<dbReference type="Gene3D" id="3.40.30.10">
    <property type="entry name" value="Glutaredoxin"/>
    <property type="match status" value="1"/>
</dbReference>